<dbReference type="InterPro" id="IPR024079">
    <property type="entry name" value="MetalloPept_cat_dom_sf"/>
</dbReference>
<dbReference type="PANTHER" id="PTHR38478">
    <property type="entry name" value="PEPTIDASE M1A AND M12B"/>
    <property type="match status" value="1"/>
</dbReference>
<feature type="compositionally biased region" description="Pro residues" evidence="1">
    <location>
        <begin position="27"/>
        <end position="55"/>
    </location>
</feature>
<sequence>MRQPVLKAVSAALLLALSVHAAGQNTPVPPVPTPPVPTPPAPVPEGPATPQPVAPAAPSAASIAAAAAAAAAAARAADPTAAKPFADVIKGAHHLAGFFHLYQKDEKVWLELRPEHFDKPFFMTVNTTRGVGERGIYGSQMGRSEVVVLRKLGNLVQLIALNTDFRAKPGTPLGTAVSQGFSDSLLAVAPVASAAHPQSKGVLVEANALLFGDIPAYSTQLEAAFRMQYAMDARNSSFTGIRSDDSMTGFAVNAHYFVPRVPAPPLAYTPTYVPPPYSVPDPRSLFLGLYYSFAPLPEHAMHGRLADDRIGHFVSTTYDYTDDVKPSMYTHVVNRWRLEKADPSQALSEPKQPIVYWLDRNIPEKYRESVKQGILAWNDAFERIGFKNAIVVRQQGPNDSFDTMDVRHASVRWYVGADAGIAIGPRQVDPRSGEILDADIAMSDIFGRNARRLASEDLRWTGALSSFGSAPQDVAQPGAAVPPWAEPAALPSRTWPQGALARESRCDYGMESAQEMGFALDLMEARGDFDMDSPKAEELAQAYVKSVIMHEVGHTLGLRHNFRSSTIYSLFQLRDKAFTDKHGISGSVMDYTPFNLAIKGEEQGAYVMDRLGPYDYWAIEYAYKPIAPEQEKEELARIASRSNEPLLAFATDNEAYNGMSDPEVNLFDLGSDPMAYAQKRLTISRELWDRVQARQLKPGESYEALRRSFVYGIDQFARSVPVVVKYVGGVVHVRDHAGSGRTPFQPVPAMRQREALALLTNNLFKADSFKFAPSLLSRLSGNQMMFSYRTDISINTVVLYLQTIVLDQLLSDAVAARLRDSQEKLDNPKLALSLDELYTTLQSAVWSELKGGKDISGMRRDLQREHLKRVTAALVRTSPAMRADGRSLQRLHAQELQRDIQRAMGNGALSPEAKAHLAESYETLSQALKAPMLRTGL</sequence>
<evidence type="ECO:0000256" key="1">
    <source>
        <dbReference type="SAM" id="MobiDB-lite"/>
    </source>
</evidence>
<feature type="domain" description="DUF5117" evidence="4">
    <location>
        <begin position="140"/>
        <end position="340"/>
    </location>
</feature>
<dbReference type="CDD" id="cd04276">
    <property type="entry name" value="ZnMc_MMP_like_2"/>
    <property type="match status" value="1"/>
</dbReference>
<feature type="signal peptide" evidence="2">
    <location>
        <begin position="1"/>
        <end position="21"/>
    </location>
</feature>
<feature type="region of interest" description="Disordered" evidence="1">
    <location>
        <begin position="24"/>
        <end position="55"/>
    </location>
</feature>
<keyword evidence="2" id="KW-0732">Signal</keyword>
<dbReference type="EMBL" id="WKJJ01000010">
    <property type="protein sequence ID" value="MRV73357.1"/>
    <property type="molecule type" value="Genomic_DNA"/>
</dbReference>
<organism evidence="5 6">
    <name type="scientific">Pseudoduganella rivuli</name>
    <dbReference type="NCBI Taxonomy" id="2666085"/>
    <lineage>
        <taxon>Bacteria</taxon>
        <taxon>Pseudomonadati</taxon>
        <taxon>Pseudomonadota</taxon>
        <taxon>Betaproteobacteria</taxon>
        <taxon>Burkholderiales</taxon>
        <taxon>Oxalobacteraceae</taxon>
        <taxon>Telluria group</taxon>
        <taxon>Pseudoduganella</taxon>
    </lineage>
</organism>
<dbReference type="Pfam" id="PF17148">
    <property type="entry name" value="DUF5117"/>
    <property type="match status" value="1"/>
</dbReference>
<evidence type="ECO:0000259" key="3">
    <source>
        <dbReference type="Pfam" id="PF16313"/>
    </source>
</evidence>
<reference evidence="5 6" key="1">
    <citation type="submission" date="2019-11" db="EMBL/GenBank/DDBJ databases">
        <title>Novel species isolated from a subtropical stream in China.</title>
        <authorList>
            <person name="Lu H."/>
        </authorList>
    </citation>
    <scope>NUCLEOTIDE SEQUENCE [LARGE SCALE GENOMIC DNA]</scope>
    <source>
        <strain evidence="5 6">FT92W</strain>
    </source>
</reference>
<gene>
    <name evidence="5" type="ORF">GJ700_16725</name>
</gene>
<dbReference type="AlphaFoldDB" id="A0A7X2IPH3"/>
<dbReference type="GO" id="GO:0008237">
    <property type="term" value="F:metallopeptidase activity"/>
    <property type="evidence" value="ECO:0007669"/>
    <property type="project" value="InterPro"/>
</dbReference>
<dbReference type="InterPro" id="IPR034032">
    <property type="entry name" value="Zn_MMP-like_bac"/>
</dbReference>
<dbReference type="RefSeq" id="WP_154375869.1">
    <property type="nucleotide sequence ID" value="NZ_WKJJ01000010.1"/>
</dbReference>
<accession>A0A7X2IPH3</accession>
<evidence type="ECO:0000259" key="4">
    <source>
        <dbReference type="Pfam" id="PF17148"/>
    </source>
</evidence>
<protein>
    <submittedName>
        <fullName evidence="5">DUF5117 domain-containing protein</fullName>
    </submittedName>
</protein>
<proteinExistence type="predicted"/>
<dbReference type="SUPFAM" id="SSF55486">
    <property type="entry name" value="Metalloproteases ('zincins'), catalytic domain"/>
    <property type="match status" value="1"/>
</dbReference>
<comment type="caution">
    <text evidence="5">The sequence shown here is derived from an EMBL/GenBank/DDBJ whole genome shotgun (WGS) entry which is preliminary data.</text>
</comment>
<feature type="chain" id="PRO_5030509626" evidence="2">
    <location>
        <begin position="22"/>
        <end position="937"/>
    </location>
</feature>
<dbReference type="InterPro" id="IPR033413">
    <property type="entry name" value="DUF5117"/>
</dbReference>
<name>A0A7X2IPH3_9BURK</name>
<dbReference type="InterPro" id="IPR032534">
    <property type="entry name" value="EcxA_zinc-bd"/>
</dbReference>
<evidence type="ECO:0000256" key="2">
    <source>
        <dbReference type="SAM" id="SignalP"/>
    </source>
</evidence>
<evidence type="ECO:0000313" key="6">
    <source>
        <dbReference type="Proteomes" id="UP000446768"/>
    </source>
</evidence>
<keyword evidence="6" id="KW-1185">Reference proteome</keyword>
<feature type="domain" description="EcxA zinc-binding" evidence="3">
    <location>
        <begin position="534"/>
        <end position="850"/>
    </location>
</feature>
<dbReference type="Proteomes" id="UP000446768">
    <property type="component" value="Unassembled WGS sequence"/>
</dbReference>
<evidence type="ECO:0000313" key="5">
    <source>
        <dbReference type="EMBL" id="MRV73357.1"/>
    </source>
</evidence>
<dbReference type="Gene3D" id="3.40.390.10">
    <property type="entry name" value="Collagenase (Catalytic Domain)"/>
    <property type="match status" value="1"/>
</dbReference>
<dbReference type="Pfam" id="PF16313">
    <property type="entry name" value="DUF4953"/>
    <property type="match status" value="1"/>
</dbReference>
<dbReference type="PANTHER" id="PTHR38478:SF1">
    <property type="entry name" value="ZINC DEPENDENT METALLOPROTEASE DOMAIN LIPOPROTEIN"/>
    <property type="match status" value="1"/>
</dbReference>